<sequence length="349" mass="39834">MSSTLKRVKSLLLPKSSPTSDDDLQPEIGFKITHNDANNELIVKVLSARNLPSSFGNIKPQGYLIKVKVFPGREKYETEVCKGSWPCYNKEFKFPLNSSFSGKFLTLTAYANLTQEEKKPKLISRASFKEHIEAFVGDKDDTQMRKSVKRSQSNRFSLNNRRLIGAASYNLEYKNFTLNGKSGRATPDIWRKLENITSGVQTERKEGRNGSIEVTMSYSNSEDGKNDSIMVSLNKLRCSMQTMQEHEKLGGNLYIKMEVYEFDVLIAKWKSDEFPPTISMKIESKTATMHATVNNYNLDRIKITIRLKCKNKINKKAKLGEIVIDNQSYMWKNVLESPSVPSTLMMNFE</sequence>
<evidence type="ECO:0000313" key="3">
    <source>
        <dbReference type="Proteomes" id="UP000695000"/>
    </source>
</evidence>
<feature type="region of interest" description="Disordered" evidence="1">
    <location>
        <begin position="1"/>
        <end position="25"/>
    </location>
</feature>
<reference evidence="4" key="1">
    <citation type="submission" date="2025-08" db="UniProtKB">
        <authorList>
            <consortium name="RefSeq"/>
        </authorList>
    </citation>
    <scope>IDENTIFICATION</scope>
    <source>
        <tissue evidence="4">Whole Larva</tissue>
    </source>
</reference>
<dbReference type="Proteomes" id="UP000695000">
    <property type="component" value="Unplaced"/>
</dbReference>
<organism evidence="3 4">
    <name type="scientific">Nicrophorus vespilloides</name>
    <name type="common">Boreal carrion beetle</name>
    <dbReference type="NCBI Taxonomy" id="110193"/>
    <lineage>
        <taxon>Eukaryota</taxon>
        <taxon>Metazoa</taxon>
        <taxon>Ecdysozoa</taxon>
        <taxon>Arthropoda</taxon>
        <taxon>Hexapoda</taxon>
        <taxon>Insecta</taxon>
        <taxon>Pterygota</taxon>
        <taxon>Neoptera</taxon>
        <taxon>Endopterygota</taxon>
        <taxon>Coleoptera</taxon>
        <taxon>Polyphaga</taxon>
        <taxon>Staphyliniformia</taxon>
        <taxon>Silphidae</taxon>
        <taxon>Nicrophorinae</taxon>
        <taxon>Nicrophorus</taxon>
    </lineage>
</organism>
<evidence type="ECO:0000313" key="4">
    <source>
        <dbReference type="RefSeq" id="XP_017778767.1"/>
    </source>
</evidence>
<dbReference type="InterPro" id="IPR000008">
    <property type="entry name" value="C2_dom"/>
</dbReference>
<evidence type="ECO:0000259" key="2">
    <source>
        <dbReference type="Pfam" id="PF00168"/>
    </source>
</evidence>
<dbReference type="PANTHER" id="PTHR10024">
    <property type="entry name" value="SYNAPTOTAGMIN"/>
    <property type="match status" value="1"/>
</dbReference>
<dbReference type="Gene3D" id="2.60.40.150">
    <property type="entry name" value="C2 domain"/>
    <property type="match status" value="1"/>
</dbReference>
<name>A0ABM1MW17_NICVS</name>
<dbReference type="InterPro" id="IPR035892">
    <property type="entry name" value="C2_domain_sf"/>
</dbReference>
<dbReference type="RefSeq" id="XP_017778767.1">
    <property type="nucleotide sequence ID" value="XM_017923278.1"/>
</dbReference>
<feature type="domain" description="C2" evidence="2">
    <location>
        <begin position="40"/>
        <end position="112"/>
    </location>
</feature>
<dbReference type="Pfam" id="PF00168">
    <property type="entry name" value="C2"/>
    <property type="match status" value="1"/>
</dbReference>
<dbReference type="GeneID" id="108564278"/>
<dbReference type="SUPFAM" id="SSF49562">
    <property type="entry name" value="C2 domain (Calcium/lipid-binding domain, CaLB)"/>
    <property type="match status" value="1"/>
</dbReference>
<evidence type="ECO:0000256" key="1">
    <source>
        <dbReference type="SAM" id="MobiDB-lite"/>
    </source>
</evidence>
<feature type="compositionally biased region" description="Low complexity" evidence="1">
    <location>
        <begin position="10"/>
        <end position="19"/>
    </location>
</feature>
<accession>A0ABM1MW17</accession>
<dbReference type="PANTHER" id="PTHR10024:SF374">
    <property type="entry name" value="C2 DOMAIN-CONTAINING PROTEIN"/>
    <property type="match status" value="1"/>
</dbReference>
<keyword evidence="3" id="KW-1185">Reference proteome</keyword>
<gene>
    <name evidence="4" type="primary">LOC108564278</name>
</gene>
<proteinExistence type="predicted"/>
<protein>
    <submittedName>
        <fullName evidence="4">Uncharacterized protein LOC108564278</fullName>
    </submittedName>
</protein>